<dbReference type="EMBL" id="LN863986">
    <property type="protein sequence ID" value="CDQ08259.1"/>
    <property type="molecule type" value="Genomic_DNA"/>
</dbReference>
<dbReference type="AlphaFoldDB" id="A0A1I9GBI0"/>
<name>A0A1I9GBI0_BRUMA</name>
<sequence>MFTQAQSFRTGRTRLPKTPKRGYCFSQEAETFQKCRKKLLDSVKRKGAAIFANDGNTALCAAQTPKSSRNATARAVKQETMLAGQMNGRKIPVPPVPAPRQYVPKQQTPIKVAVTCLVKYNYALKFCFS</sequence>
<organism evidence="1">
    <name type="scientific">Brugia malayi</name>
    <name type="common">Filarial nematode worm</name>
    <dbReference type="NCBI Taxonomy" id="6279"/>
    <lineage>
        <taxon>Eukaryota</taxon>
        <taxon>Metazoa</taxon>
        <taxon>Ecdysozoa</taxon>
        <taxon>Nematoda</taxon>
        <taxon>Chromadorea</taxon>
        <taxon>Rhabditida</taxon>
        <taxon>Spirurina</taxon>
        <taxon>Spiruromorpha</taxon>
        <taxon>Filarioidea</taxon>
        <taxon>Onchocercidae</taxon>
        <taxon>Brugia</taxon>
    </lineage>
</organism>
<accession>A0A1I9GBI0</accession>
<proteinExistence type="predicted"/>
<evidence type="ECO:0000313" key="1">
    <source>
        <dbReference type="EMBL" id="CDQ08259.1"/>
    </source>
</evidence>
<protein>
    <submittedName>
        <fullName evidence="1">Bm12598</fullName>
    </submittedName>
</protein>
<gene>
    <name evidence="1" type="primary">Bm12598</name>
    <name evidence="1" type="ORF">BM_Bm12598</name>
</gene>
<reference evidence="1" key="1">
    <citation type="journal article" date="2007" name="Science">
        <title>Draft genome of the filarial nematode parasite Brugia malayi.</title>
        <authorList>
            <person name="Ghedin E."/>
            <person name="Wang S."/>
            <person name="Spiro D."/>
            <person name="Caler E."/>
            <person name="Zhao Q."/>
            <person name="Crabtree J."/>
            <person name="Allen J.E."/>
            <person name="Delcher A.L."/>
            <person name="Guiliano D.B."/>
            <person name="Miranda-Saavedra D."/>
            <person name="Angiuoli S.V."/>
            <person name="Creasy T."/>
            <person name="Amedeo P."/>
            <person name="Haas B."/>
            <person name="El-Sayed N.M."/>
            <person name="Wortman J.R."/>
            <person name="Feldblyum T."/>
            <person name="Tallon L."/>
            <person name="Schatz M."/>
            <person name="Shumway M."/>
            <person name="Koo H."/>
            <person name="Salzberg S.L."/>
            <person name="Schobel S."/>
            <person name="Pertea M."/>
            <person name="Pop M."/>
            <person name="White O."/>
            <person name="Barton G.J."/>
            <person name="Carlow C.K."/>
            <person name="Crawford M.J."/>
            <person name="Daub J."/>
            <person name="Dimmic M.W."/>
            <person name="Estes C.F."/>
            <person name="Foster J.M."/>
            <person name="Ganatra M."/>
            <person name="Gregory W.F."/>
            <person name="Johnson N.M."/>
            <person name="Jin J."/>
            <person name="Komuniecki R."/>
            <person name="Korf I."/>
            <person name="Kumar S."/>
            <person name="Laney S."/>
            <person name="Li B.W."/>
            <person name="Li W."/>
            <person name="Lindblom T.H."/>
            <person name="Lustigman S."/>
            <person name="Ma D."/>
            <person name="Maina C.V."/>
            <person name="Martin D.M."/>
            <person name="McCarter J.P."/>
            <person name="McReynolds L."/>
            <person name="Mitreva M."/>
            <person name="Nutman T.B."/>
            <person name="Parkinson J."/>
            <person name="Peregrin-Alvarez J.M."/>
            <person name="Poole C."/>
            <person name="Ren Q."/>
            <person name="Saunders L."/>
            <person name="Sluder A.E."/>
            <person name="Smith K."/>
            <person name="Stanke M."/>
            <person name="Unnasch T.R."/>
            <person name="Ware J."/>
            <person name="Wei A.D."/>
            <person name="Weil G."/>
            <person name="Williams D.J."/>
            <person name="Zhang Y."/>
            <person name="Williams S.A."/>
            <person name="Fraser-Liggett C."/>
            <person name="Slatko B."/>
            <person name="Blaxter M.L."/>
            <person name="Scott A.L."/>
        </authorList>
    </citation>
    <scope>NUCLEOTIDE SEQUENCE</scope>
    <source>
        <strain evidence="1">FR3</strain>
    </source>
</reference>
<reference evidence="1" key="2">
    <citation type="submission" date="2012-12" db="EMBL/GenBank/DDBJ databases">
        <authorList>
            <consortium name="WormBase Consortium"/>
            <person name="Ghedin E."/>
            <person name="Paulini M."/>
        </authorList>
    </citation>
    <scope>NUCLEOTIDE SEQUENCE</scope>
    <source>
        <strain evidence="1">FR3</strain>
    </source>
</reference>